<evidence type="ECO:0000256" key="1">
    <source>
        <dbReference type="ARBA" id="ARBA00022737"/>
    </source>
</evidence>
<dbReference type="InterPro" id="IPR002110">
    <property type="entry name" value="Ankyrin_rpt"/>
</dbReference>
<feature type="repeat" description="ANK" evidence="3">
    <location>
        <begin position="1401"/>
        <end position="1433"/>
    </location>
</feature>
<evidence type="ECO:0000256" key="4">
    <source>
        <dbReference type="SAM" id="MobiDB-lite"/>
    </source>
</evidence>
<dbReference type="Pfam" id="PF12796">
    <property type="entry name" value="Ank_2"/>
    <property type="match status" value="1"/>
</dbReference>
<evidence type="ECO:0000313" key="5">
    <source>
        <dbReference type="EMBL" id="KAK4449950.1"/>
    </source>
</evidence>
<name>A0AAV9GN99_9PEZI</name>
<comment type="caution">
    <text evidence="5">The sequence shown here is derived from an EMBL/GenBank/DDBJ whole genome shotgun (WGS) entry which is preliminary data.</text>
</comment>
<dbReference type="EMBL" id="MU865935">
    <property type="protein sequence ID" value="KAK4449950.1"/>
    <property type="molecule type" value="Genomic_DNA"/>
</dbReference>
<proteinExistence type="predicted"/>
<dbReference type="Gene3D" id="1.25.40.20">
    <property type="entry name" value="Ankyrin repeat-containing domain"/>
    <property type="match status" value="4"/>
</dbReference>
<dbReference type="Proteomes" id="UP001321760">
    <property type="component" value="Unassembled WGS sequence"/>
</dbReference>
<protein>
    <submittedName>
        <fullName evidence="5">Serine/threonine-protein phosphatase</fullName>
    </submittedName>
</protein>
<gene>
    <name evidence="5" type="ORF">QBC34DRAFT_85950</name>
</gene>
<dbReference type="InterPro" id="IPR036770">
    <property type="entry name" value="Ankyrin_rpt-contain_sf"/>
</dbReference>
<keyword evidence="2 3" id="KW-0040">ANK repeat</keyword>
<dbReference type="SMART" id="SM00248">
    <property type="entry name" value="ANK"/>
    <property type="match status" value="15"/>
</dbReference>
<dbReference type="PROSITE" id="PS50297">
    <property type="entry name" value="ANK_REP_REGION"/>
    <property type="match status" value="1"/>
</dbReference>
<accession>A0AAV9GN99</accession>
<dbReference type="PROSITE" id="PS50088">
    <property type="entry name" value="ANK_REPEAT"/>
    <property type="match status" value="1"/>
</dbReference>
<organism evidence="5 6">
    <name type="scientific">Podospora aff. communis PSN243</name>
    <dbReference type="NCBI Taxonomy" id="3040156"/>
    <lineage>
        <taxon>Eukaryota</taxon>
        <taxon>Fungi</taxon>
        <taxon>Dikarya</taxon>
        <taxon>Ascomycota</taxon>
        <taxon>Pezizomycotina</taxon>
        <taxon>Sordariomycetes</taxon>
        <taxon>Sordariomycetidae</taxon>
        <taxon>Sordariales</taxon>
        <taxon>Podosporaceae</taxon>
        <taxon>Podospora</taxon>
    </lineage>
</organism>
<evidence type="ECO:0000256" key="3">
    <source>
        <dbReference type="PROSITE-ProRule" id="PRU00023"/>
    </source>
</evidence>
<sequence length="1838" mass="200793">MAAAFGADPRRSRLEELAASCGVCNPAPVNVAPLAPTNKTTSDEFNAEELLKRRRAAETSNRNSKWGFSSSKKTWEPKEIFDALNDHVRSAGSPGVADALIAKLKLVGGDVNVSNQKGKANAIMRRKSMEPLERSRVLHNAIENRQREMIAVLVQHADPLTIDTAFPAALRSADPVIVQMLLQRGANTLQTQDGKDAFRQLCILGGHANLVGLVLQSGGKPVSNWMSLSLVDATRKGCYETVLRLTRSTADGEYGNAEALKTALSLGRVDLVLAILTGAQPPRPGGRGLNESFDQLTDQINISPANKVILTEALLCGGASGDAVSRALSKACEANFYEMVELLVRYGASLDYQDANIVRAVVSQCQTGLARLLLSERTIFSPIYASECVAMLPKNVTPEDRYAILSLLLRKGAGGVTLNEALVDAAHAGDLDTIELLVEPNFPEVIPVLNGHVRARHEVASVDYKHGMAFGIAVRTNNLRMVQTLIRGKPSPTTLDRVFPQATKLQGVDRYRMAECFLSAGLSAPCISASLQEAIEEQPPLRDEQFISLLISHSSNMNIDGGTSVLSAIVIRNHTLLGTLLQKPQTHETIAAAVAKAMAIEDRRLRYTMMQLLISAGGAGREGTETSAALVDLLSLKPVDIQLAALLLDHGRADINFDDGASVNIAAADDDHTIFDLVLHSGHPNALTLANVLYSLCNLPTTHGKVAKIDSVLRRGPPRASLDQALVIEVQTVLKAPQERRNLAVIKSLLSAGASINTIPKAPALSQVVKAADPLILDIFFNAGPTAESLASALPQSLNIVDPMDRLSFTQKLINAGAPDDEINRALIYAITAHPLDHPLIGLLANHADTADGEALALAVTKEYDTMVGLLLEKAAFKYSKDVLRTVFGDHATKVENREKRITICRMLLKQGVSVDVVSDALLAAAAEGDLALGAVLMEYGASVEHNNGQAIIEASGAGAPEVLRMLLATNAQVSKETLDKGFQAAAVAADLEKRATVFRLLLGKGVSSELVDMELISAAKFGEDGEELVRLLLEFGANVDHEAGEAIWNTTRSAMMGSLKLMLGIDNDQQAKPSTATLLRALRASRKLERDPRYQVIKWLFEAGLPATEEIHIALNRAVKDDPDVRLIRLLMSHGASPLENGCQTLIDAAQMLLPDVLAVLLEADIPQQDISWTFEQAFTPTTASTWLSEKGLQSAQLILQRGAQGTSLSLTLSIAIDAYGTENDAIARQFANLILQHKPDVSYDNGLVVRKAAQRADSELIELILKQKPDSRAVSMAFPYLFDSNLPEEDIIQLVGLFADYHDGEERLDVMFSHPESQPVVFRALAKFPRSLKLLEILLDSGYYYDQKTTMRVMDEIEEDEPASILLWALLQPQKKISSSIIISLIQRGANVNFETPSSKTTPLMLAIQAKRIDLVRELIFAGAEVNVTDATNNTPMTMATKIGGEIGTSIMSMILAADPSKDDGSLHNAARELNLDALQILLHHGHDLDFPSPLHDGRSVLGEVCLNAAHAGPLTPAQEKLMEKVMMILIKGETDLTIQARGKSALLLALHSKDPIPTTRALLKIGMWKLINRPFNQYNDGTYTYSPTQYVARVLPDSDHKEGLLELLRANRAIDVYYANEGPQPEGAVNLPEELLRAERERKAREERISRDTQEHQIVLARTKEISEIHNQIYQTRAELEDSRARRNREEDLNGLRERQAIEAQGFAEELRRRQAERDASLRHEQKLLESGLSRSRLIAEADMEREGRKHELQLEWENKRTAQAVTNAQQLSAIRVRERQAIDQFDAAADQRTMRRIEEHKRLVDSQNVLASQLASAGGNPRRQIGFVEGELNP</sequence>
<dbReference type="SUPFAM" id="SSF48403">
    <property type="entry name" value="Ankyrin repeat"/>
    <property type="match status" value="3"/>
</dbReference>
<evidence type="ECO:0000313" key="6">
    <source>
        <dbReference type="Proteomes" id="UP001321760"/>
    </source>
</evidence>
<keyword evidence="1" id="KW-0677">Repeat</keyword>
<keyword evidence="6" id="KW-1185">Reference proteome</keyword>
<dbReference type="PANTHER" id="PTHR24126">
    <property type="entry name" value="ANKYRIN REPEAT, PH AND SEC7 DOMAIN CONTAINING PROTEIN SECG-RELATED"/>
    <property type="match status" value="1"/>
</dbReference>
<reference evidence="5" key="1">
    <citation type="journal article" date="2023" name="Mol. Phylogenet. Evol.">
        <title>Genome-scale phylogeny and comparative genomics of the fungal order Sordariales.</title>
        <authorList>
            <person name="Hensen N."/>
            <person name="Bonometti L."/>
            <person name="Westerberg I."/>
            <person name="Brannstrom I.O."/>
            <person name="Guillou S."/>
            <person name="Cros-Aarteil S."/>
            <person name="Calhoun S."/>
            <person name="Haridas S."/>
            <person name="Kuo A."/>
            <person name="Mondo S."/>
            <person name="Pangilinan J."/>
            <person name="Riley R."/>
            <person name="LaButti K."/>
            <person name="Andreopoulos B."/>
            <person name="Lipzen A."/>
            <person name="Chen C."/>
            <person name="Yan M."/>
            <person name="Daum C."/>
            <person name="Ng V."/>
            <person name="Clum A."/>
            <person name="Steindorff A."/>
            <person name="Ohm R.A."/>
            <person name="Martin F."/>
            <person name="Silar P."/>
            <person name="Natvig D.O."/>
            <person name="Lalanne C."/>
            <person name="Gautier V."/>
            <person name="Ament-Velasquez S.L."/>
            <person name="Kruys A."/>
            <person name="Hutchinson M.I."/>
            <person name="Powell A.J."/>
            <person name="Barry K."/>
            <person name="Miller A.N."/>
            <person name="Grigoriev I.V."/>
            <person name="Debuchy R."/>
            <person name="Gladieux P."/>
            <person name="Hiltunen Thoren M."/>
            <person name="Johannesson H."/>
        </authorList>
    </citation>
    <scope>NUCLEOTIDE SEQUENCE</scope>
    <source>
        <strain evidence="5">PSN243</strain>
    </source>
</reference>
<feature type="region of interest" description="Disordered" evidence="4">
    <location>
        <begin position="1819"/>
        <end position="1838"/>
    </location>
</feature>
<evidence type="ECO:0000256" key="2">
    <source>
        <dbReference type="ARBA" id="ARBA00023043"/>
    </source>
</evidence>
<dbReference type="PANTHER" id="PTHR24126:SF14">
    <property type="entry name" value="ANK_REP_REGION DOMAIN-CONTAINING PROTEIN"/>
    <property type="match status" value="1"/>
</dbReference>
<reference evidence="5" key="2">
    <citation type="submission" date="2023-05" db="EMBL/GenBank/DDBJ databases">
        <authorList>
            <consortium name="Lawrence Berkeley National Laboratory"/>
            <person name="Steindorff A."/>
            <person name="Hensen N."/>
            <person name="Bonometti L."/>
            <person name="Westerberg I."/>
            <person name="Brannstrom I.O."/>
            <person name="Guillou S."/>
            <person name="Cros-Aarteil S."/>
            <person name="Calhoun S."/>
            <person name="Haridas S."/>
            <person name="Kuo A."/>
            <person name="Mondo S."/>
            <person name="Pangilinan J."/>
            <person name="Riley R."/>
            <person name="Labutti K."/>
            <person name="Andreopoulos B."/>
            <person name="Lipzen A."/>
            <person name="Chen C."/>
            <person name="Yanf M."/>
            <person name="Daum C."/>
            <person name="Ng V."/>
            <person name="Clum A."/>
            <person name="Ohm R."/>
            <person name="Martin F."/>
            <person name="Silar P."/>
            <person name="Natvig D."/>
            <person name="Lalanne C."/>
            <person name="Gautier V."/>
            <person name="Ament-Velasquez S.L."/>
            <person name="Kruys A."/>
            <person name="Hutchinson M.I."/>
            <person name="Powell A.J."/>
            <person name="Barry K."/>
            <person name="Miller A.N."/>
            <person name="Grigoriev I.V."/>
            <person name="Debuchy R."/>
            <person name="Gladieux P."/>
            <person name="Thoren M.H."/>
            <person name="Johannesson H."/>
        </authorList>
    </citation>
    <scope>NUCLEOTIDE SEQUENCE</scope>
    <source>
        <strain evidence="5">PSN243</strain>
    </source>
</reference>